<protein>
    <submittedName>
        <fullName evidence="3">DUF262 domain-containing HNH endonuclease family protein</fullName>
    </submittedName>
</protein>
<feature type="domain" description="GmrSD restriction endonucleases C-terminal" evidence="2">
    <location>
        <begin position="451"/>
        <end position="608"/>
    </location>
</feature>
<sequence length="732" mass="81006">MDAKTYPLQEILKPERRYIIPTFQRDYEWTLDGQWKLLFEDLESTADRLVDARASQSENSAVLKNKEQNVTPHFLGAIVCASLPFATGGVALRSVIDGQQRLTTIQLLVRGLLDVLQETGSDRRKSVRRMLFNPDDVVDSPEEVHKLWPRRRDREVWPTAMADVVPAYAGSKDHLYLRARRYFAEAVRESARNDSGELDSERLQALADALSSLFKLVVIDLEDNDDAQVIFEVLNGRQTPLAAIDLVKNLLFLRGELANEDVDRLYDTYWAGFDDDWWKAVVGRGHAARGRRDVLLSVWLTGVSGEEANVSHLYREAREYLNGPGAPDTEHVLRELSDYAKAYRAIYGAEAVDPRLHTSYDRLNEFEITTAVPLLAWLRLASPELISLDDEVRAVRAVESWAMRRSYVGWQTRGYGTHLARVLRAAKNASNAGKNVGDAVVDALQDGALAWPSDAEVREAFRTRPFYNAVAQYRLRALFRAIDDQLRNEDPHEPPAAIGFDGLQIEHVLPRSWTTHWPLIGVDGTLVDPDARDAASVQRVLERRQALDRLGNLTLVTQAFNLDVSNLGWTAKRPEFAKQGALVINKGIAAVDDWTESEIDARGAFLAAVATRVWPGPVALGGTRPPSVAPVPNQAVALGSKVVRTGSDAPVPGQPVGSVAPLVTALETVGMRVADADAPWPGWGIVVKCIGGSAYLNRTNVDVRSDQAGQIATWAAAGQGEQRGAYLRIALR</sequence>
<keyword evidence="3" id="KW-0540">Nuclease</keyword>
<dbReference type="EMBL" id="CP101988">
    <property type="protein sequence ID" value="UUI75382.1"/>
    <property type="molecule type" value="Genomic_DNA"/>
</dbReference>
<evidence type="ECO:0000313" key="3">
    <source>
        <dbReference type="EMBL" id="UUI75382.1"/>
    </source>
</evidence>
<dbReference type="Pfam" id="PF03235">
    <property type="entry name" value="GmrSD_N"/>
    <property type="match status" value="1"/>
</dbReference>
<gene>
    <name evidence="3" type="ORF">NP064_00150</name>
</gene>
<organism evidence="3 4">
    <name type="scientific">Cellulomonas chengniuliangii</name>
    <dbReference type="NCBI Taxonomy" id="2968084"/>
    <lineage>
        <taxon>Bacteria</taxon>
        <taxon>Bacillati</taxon>
        <taxon>Actinomycetota</taxon>
        <taxon>Actinomycetes</taxon>
        <taxon>Micrococcales</taxon>
        <taxon>Cellulomonadaceae</taxon>
        <taxon>Cellulomonas</taxon>
    </lineage>
</organism>
<reference evidence="3 4" key="1">
    <citation type="submission" date="2022-07" db="EMBL/GenBank/DDBJ databases">
        <title>Novel species in genus cellulomonas.</title>
        <authorList>
            <person name="Ye L."/>
        </authorList>
    </citation>
    <scope>NUCLEOTIDE SEQUENCE [LARGE SCALE GENOMIC DNA]</scope>
    <source>
        <strain evidence="4">zg-Y338</strain>
    </source>
</reference>
<feature type="domain" description="GmrSD restriction endonucleases N-terminal" evidence="1">
    <location>
        <begin position="9"/>
        <end position="252"/>
    </location>
</feature>
<keyword evidence="3" id="KW-0378">Hydrolase</keyword>
<keyword evidence="3" id="KW-0255">Endonuclease</keyword>
<dbReference type="Proteomes" id="UP001316189">
    <property type="component" value="Chromosome"/>
</dbReference>
<evidence type="ECO:0000259" key="2">
    <source>
        <dbReference type="Pfam" id="PF07510"/>
    </source>
</evidence>
<proteinExistence type="predicted"/>
<evidence type="ECO:0000313" key="4">
    <source>
        <dbReference type="Proteomes" id="UP001316189"/>
    </source>
</evidence>
<accession>A0ABY5L1I3</accession>
<keyword evidence="4" id="KW-1185">Reference proteome</keyword>
<dbReference type="RefSeq" id="WP_227568539.1">
    <property type="nucleotide sequence ID" value="NZ_CP101988.1"/>
</dbReference>
<dbReference type="PANTHER" id="PTHR35149">
    <property type="entry name" value="SLL5132 PROTEIN"/>
    <property type="match status" value="1"/>
</dbReference>
<evidence type="ECO:0000259" key="1">
    <source>
        <dbReference type="Pfam" id="PF03235"/>
    </source>
</evidence>
<dbReference type="InterPro" id="IPR004919">
    <property type="entry name" value="GmrSD_N"/>
</dbReference>
<dbReference type="GO" id="GO:0004519">
    <property type="term" value="F:endonuclease activity"/>
    <property type="evidence" value="ECO:0007669"/>
    <property type="project" value="UniProtKB-KW"/>
</dbReference>
<dbReference type="Pfam" id="PF07510">
    <property type="entry name" value="GmrSD_C"/>
    <property type="match status" value="1"/>
</dbReference>
<name>A0ABY5L1I3_9CELL</name>
<dbReference type="PANTHER" id="PTHR35149:SF1">
    <property type="entry name" value="DUF5655 DOMAIN-CONTAINING PROTEIN"/>
    <property type="match status" value="1"/>
</dbReference>
<dbReference type="InterPro" id="IPR011089">
    <property type="entry name" value="GmrSD_C"/>
</dbReference>